<comment type="caution">
    <text evidence="1">The sequence shown here is derived from an EMBL/GenBank/DDBJ whole genome shotgun (WGS) entry which is preliminary data.</text>
</comment>
<evidence type="ECO:0008006" key="3">
    <source>
        <dbReference type="Google" id="ProtNLM"/>
    </source>
</evidence>
<dbReference type="Proteomes" id="UP000242502">
    <property type="component" value="Unassembled WGS sequence"/>
</dbReference>
<dbReference type="InterPro" id="IPR012337">
    <property type="entry name" value="RNaseH-like_sf"/>
</dbReference>
<dbReference type="STRING" id="62101.AB835_11425"/>
<dbReference type="AlphaFoldDB" id="A0A1D2QN13"/>
<dbReference type="SUPFAM" id="SSF53098">
    <property type="entry name" value="Ribonuclease H-like"/>
    <property type="match status" value="1"/>
</dbReference>
<evidence type="ECO:0000313" key="1">
    <source>
        <dbReference type="EMBL" id="ODS22957.1"/>
    </source>
</evidence>
<proteinExistence type="predicted"/>
<evidence type="ECO:0000313" key="2">
    <source>
        <dbReference type="Proteomes" id="UP000242502"/>
    </source>
</evidence>
<reference evidence="1 2" key="1">
    <citation type="journal article" date="2016" name="Appl. Environ. Microbiol.">
        <title>Lack of Overt Genome Reduction in the Bryostatin-Producing Bryozoan Symbiont "Candidatus Endobugula sertula".</title>
        <authorList>
            <person name="Miller I.J."/>
            <person name="Vanee N."/>
            <person name="Fong S.S."/>
            <person name="Lim-Fong G.E."/>
            <person name="Kwan J.C."/>
        </authorList>
    </citation>
    <scope>NUCLEOTIDE SEQUENCE [LARGE SCALE GENOMIC DNA]</scope>
    <source>
        <strain evidence="1">AB1-4</strain>
    </source>
</reference>
<name>A0A1D2QN13_9GAMM</name>
<accession>A0A1D2QN13</accession>
<sequence>MGSHQSYQVMTEMVYPSVLILLGALKLQCKRLWHNIRTVWVEFQTDKDEWEKTNLLINTDANLSAEEVVGSYGKRWSIELMFNPLKLSWGLNEAWQQTFQTLHRWVHITMIGYGLIQLLAYMNTTTVAQLCQHSPWRRDNRVTEGQK</sequence>
<organism evidence="1 2">
    <name type="scientific">Candidatus Endobugula sertula</name>
    <name type="common">Bugula neritina bacterial symbiont</name>
    <dbReference type="NCBI Taxonomy" id="62101"/>
    <lineage>
        <taxon>Bacteria</taxon>
        <taxon>Pseudomonadati</taxon>
        <taxon>Pseudomonadota</taxon>
        <taxon>Gammaproteobacteria</taxon>
        <taxon>Cellvibrionales</taxon>
        <taxon>Cellvibrionaceae</taxon>
        <taxon>Candidatus Endobugula</taxon>
    </lineage>
</organism>
<protein>
    <recommendedName>
        <fullName evidence="3">Transposase IS4-like domain-containing protein</fullName>
    </recommendedName>
</protein>
<dbReference type="EMBL" id="MDLC01000045">
    <property type="protein sequence ID" value="ODS22957.1"/>
    <property type="molecule type" value="Genomic_DNA"/>
</dbReference>
<gene>
    <name evidence="1" type="ORF">AB835_11425</name>
</gene>